<evidence type="ECO:0000313" key="2">
    <source>
        <dbReference type="WBParaSite" id="PEQ_0000087701-mRNA-1"/>
    </source>
</evidence>
<accession>A0A914RGM6</accession>
<dbReference type="AlphaFoldDB" id="A0A914RGM6"/>
<keyword evidence="1" id="KW-1185">Reference proteome</keyword>
<organism evidence="1 2">
    <name type="scientific">Parascaris equorum</name>
    <name type="common">Equine roundworm</name>
    <dbReference type="NCBI Taxonomy" id="6256"/>
    <lineage>
        <taxon>Eukaryota</taxon>
        <taxon>Metazoa</taxon>
        <taxon>Ecdysozoa</taxon>
        <taxon>Nematoda</taxon>
        <taxon>Chromadorea</taxon>
        <taxon>Rhabditida</taxon>
        <taxon>Spirurina</taxon>
        <taxon>Ascaridomorpha</taxon>
        <taxon>Ascaridoidea</taxon>
        <taxon>Ascarididae</taxon>
        <taxon>Parascaris</taxon>
    </lineage>
</organism>
<sequence length="54" mass="6513">MEQVNHHTVDVLKPKENTPTMYFTTWWHILYNIHNKKMTNLLALLRYFTLLGVP</sequence>
<protein>
    <submittedName>
        <fullName evidence="2">Uncharacterized protein</fullName>
    </submittedName>
</protein>
<dbReference type="WBParaSite" id="PEQ_0000087701-mRNA-1">
    <property type="protein sequence ID" value="PEQ_0000087701-mRNA-1"/>
    <property type="gene ID" value="PEQ_0000087701"/>
</dbReference>
<proteinExistence type="predicted"/>
<name>A0A914RGM6_PAREQ</name>
<reference evidence="2" key="1">
    <citation type="submission" date="2022-11" db="UniProtKB">
        <authorList>
            <consortium name="WormBaseParasite"/>
        </authorList>
    </citation>
    <scope>IDENTIFICATION</scope>
</reference>
<evidence type="ECO:0000313" key="1">
    <source>
        <dbReference type="Proteomes" id="UP000887564"/>
    </source>
</evidence>
<dbReference type="Proteomes" id="UP000887564">
    <property type="component" value="Unplaced"/>
</dbReference>